<dbReference type="RefSeq" id="WP_084100248.1">
    <property type="nucleotide sequence ID" value="NZ_BMEA01000007.1"/>
</dbReference>
<protein>
    <recommendedName>
        <fullName evidence="11">Peptidase S8</fullName>
    </recommendedName>
</protein>
<dbReference type="Gene3D" id="2.60.120.430">
    <property type="entry name" value="Galactose-binding lectin"/>
    <property type="match status" value="1"/>
</dbReference>
<dbReference type="InterPro" id="IPR008969">
    <property type="entry name" value="CarboxyPept-like_regulatory"/>
</dbReference>
<evidence type="ECO:0000259" key="7">
    <source>
        <dbReference type="Pfam" id="PF00082"/>
    </source>
</evidence>
<feature type="active site" description="Charge relay system" evidence="5">
    <location>
        <position position="253"/>
    </location>
</feature>
<dbReference type="SUPFAM" id="SSF52743">
    <property type="entry name" value="Subtilisin-like"/>
    <property type="match status" value="1"/>
</dbReference>
<evidence type="ECO:0000256" key="1">
    <source>
        <dbReference type="ARBA" id="ARBA00011073"/>
    </source>
</evidence>
<gene>
    <name evidence="9" type="ORF">GCM10011314_33690</name>
</gene>
<organism evidence="9 10">
    <name type="scientific">Knoellia flava</name>
    <dbReference type="NCBI Taxonomy" id="913969"/>
    <lineage>
        <taxon>Bacteria</taxon>
        <taxon>Bacillati</taxon>
        <taxon>Actinomycetota</taxon>
        <taxon>Actinomycetes</taxon>
        <taxon>Micrococcales</taxon>
        <taxon>Intrasporangiaceae</taxon>
        <taxon>Knoellia</taxon>
    </lineage>
</organism>
<dbReference type="PROSITE" id="PS00138">
    <property type="entry name" value="SUBTILASE_SER"/>
    <property type="match status" value="1"/>
</dbReference>
<feature type="domain" description="Peptidase S8/S53" evidence="7">
    <location>
        <begin position="196"/>
        <end position="464"/>
    </location>
</feature>
<reference evidence="9" key="1">
    <citation type="journal article" date="2014" name="Int. J. Syst. Evol. Microbiol.">
        <title>Complete genome sequence of Corynebacterium casei LMG S-19264T (=DSM 44701T), isolated from a smear-ripened cheese.</title>
        <authorList>
            <consortium name="US DOE Joint Genome Institute (JGI-PGF)"/>
            <person name="Walter F."/>
            <person name="Albersmeier A."/>
            <person name="Kalinowski J."/>
            <person name="Ruckert C."/>
        </authorList>
    </citation>
    <scope>NUCLEOTIDE SEQUENCE</scope>
    <source>
        <strain evidence="9">CGMCC 1.10749</strain>
    </source>
</reference>
<dbReference type="GO" id="GO:0004252">
    <property type="term" value="F:serine-type endopeptidase activity"/>
    <property type="evidence" value="ECO:0007669"/>
    <property type="project" value="UniProtKB-UniRule"/>
</dbReference>
<reference evidence="9" key="2">
    <citation type="submission" date="2020-09" db="EMBL/GenBank/DDBJ databases">
        <authorList>
            <person name="Sun Q."/>
            <person name="Zhou Y."/>
        </authorList>
    </citation>
    <scope>NUCLEOTIDE SEQUENCE</scope>
    <source>
        <strain evidence="9">CGMCC 1.10749</strain>
    </source>
</reference>
<name>A0A8H9FVD2_9MICO</name>
<evidence type="ECO:0000313" key="9">
    <source>
        <dbReference type="EMBL" id="GGB91109.1"/>
    </source>
</evidence>
<dbReference type="Pfam" id="PF13620">
    <property type="entry name" value="CarboxypepD_reg"/>
    <property type="match status" value="3"/>
</dbReference>
<accession>A0A8H9FVD2</accession>
<dbReference type="Pfam" id="PF00082">
    <property type="entry name" value="Peptidase_S8"/>
    <property type="match status" value="1"/>
</dbReference>
<dbReference type="InterPro" id="IPR021720">
    <property type="entry name" value="Malectin_dom"/>
</dbReference>
<dbReference type="InterPro" id="IPR050131">
    <property type="entry name" value="Peptidase_S8_subtilisin-like"/>
</dbReference>
<dbReference type="SUPFAM" id="SSF63829">
    <property type="entry name" value="Calcium-dependent phosphotriesterase"/>
    <property type="match status" value="1"/>
</dbReference>
<dbReference type="GO" id="GO:0006508">
    <property type="term" value="P:proteolysis"/>
    <property type="evidence" value="ECO:0007669"/>
    <property type="project" value="UniProtKB-KW"/>
</dbReference>
<dbReference type="InterPro" id="IPR036852">
    <property type="entry name" value="Peptidase_S8/S53_dom_sf"/>
</dbReference>
<dbReference type="PANTHER" id="PTHR43806:SF11">
    <property type="entry name" value="CEREVISIN-RELATED"/>
    <property type="match status" value="1"/>
</dbReference>
<feature type="domain" description="Malectin" evidence="8">
    <location>
        <begin position="1325"/>
        <end position="1458"/>
    </location>
</feature>
<keyword evidence="4 5" id="KW-0720">Serine protease</keyword>
<evidence type="ECO:0000313" key="10">
    <source>
        <dbReference type="Proteomes" id="UP000628079"/>
    </source>
</evidence>
<sequence>MRSHPERSGRLGTAVLAVLALLMATWGFGSLPASATPQAATTPSAAPDPDAKLTAAVAKQLDEQKTADFWVRFADRADLRAASAEKDWAKRGVAVHDALRKQADASQADVRAQLTKASIDHTSYWISNAVLVRGGTEELAKSLAANAEVSQIRETAVLELEKPERMTAASDKGTNAVEWGIAAINADDVWATGIKGQGITVASIDSGTDVTHPALKSKYRGLLPGGALDNNYNFFDSSGDCNAAGDPCDTDGHGTHTMGTMLGGDGTNQIGVAPDANWIEANGCSTCADADLMESGQWMLAPTRLDGSAPDPTKRPHVINNSWGSRNPSTAPFMEDITLAWEAAGIFGQWSNGNSGPGCTTSGSPGSRISNYSAGAFDSSGRIASFSARGAGQDGAVKPNIAAPGVAVRSSLPGGGYGTANGTSMASPHVAGAVALLWSAAPALVGDIPGTRALLNQTATDTSDLTCGGTAANNNVWGEGKLDVQALLAAAPVGNAGHVAGTVTANGAPVSGAQVRIAGPTTRSLTTGTDGSFDVAVSAGDYTVTTSAFGYLTSTRTASVAEGETVRIDVALEAAPRHTVSGVVTLGAGGPVVPNATVTLASQIPSVTTGSDGRYSIADVPEGTYTLAVSIGGCAAPYSRELVVDGDETADVALSGRADDYGYTCTVGTGGYLQGSTLTSLTGDEKALEVPLPWSFPFYGDRYAKAFVSTNGHVNFLAPATVYSNATLPRPAAPNAAIYPFWDDLNVDATAGVWTGTATVGGVEAFVIEWRNVRLFSDANARANFSVALLRNGRVVMGYGPMTEAKPALTGTSATVGIENATGTVAWQYAYNTAGSVSPNMALTFVPPATGTLTGTVTDANDRLPVADAKVTITPETGDPIVLRTAEDGTYAKVLSLGTYAVTVESENYVTESTSVTFDGDGDTAEFSPALRTGIATITGKTSYDWGVLGDGDKRRETFTVKNTGTAPLELSIAESGRRTAASAERPASLGATALRTATKQDSTARSTKGLFSATQRAAQKSLVGPTATGDVLKTWASGLDVAWGVGVGDGTVWLSDPEAVTNNRFTADGALQQSFSGDWGGTWNGDLARNTRTGEMCQVNVGGDNAIVCFDPETGAESSRIDGAEWSSVSQRGLAYNEADDVFYVGGWNEGVVYTVAGPSHDTPGATLGSCEPAEPGIAGLGYNPESDTVWMVPSAETGTVFYQLSTTDCSTLRTVAYPSSEEFPGAGLEVDGDGNVWAANQVTGDAYLVDVGDPIVTDVPWLTVAPQTTTIAVGETKTFTVDVDASLAEPGVWTGALRMSTGAGRVKAVSVPFTVVISAYQVGVDTGGAASQGKDLFLWQGDRAFSAGGWGYVGSGTRVVTTNKPVAGTDDPRLFQTQRLGAMTYRFDEAPAGTYAVEFGFAELANVKTGKHQFDVKVNGAYVIVGKDIAKDAGTFTADLDSITVEHGGGMLTVEFIPRKAMGDPVVNTLKVQERSDL</sequence>
<dbReference type="InterPro" id="IPR015500">
    <property type="entry name" value="Peptidase_S8_subtilisin-rel"/>
</dbReference>
<dbReference type="PRINTS" id="PR00723">
    <property type="entry name" value="SUBTILISIN"/>
</dbReference>
<dbReference type="SUPFAM" id="SSF49452">
    <property type="entry name" value="Starch-binding domain-like"/>
    <property type="match status" value="1"/>
</dbReference>
<dbReference type="InterPro" id="IPR013784">
    <property type="entry name" value="Carb-bd-like_fold"/>
</dbReference>
<evidence type="ECO:0000259" key="8">
    <source>
        <dbReference type="Pfam" id="PF11721"/>
    </source>
</evidence>
<keyword evidence="2 5" id="KW-0645">Protease</keyword>
<feature type="active site" description="Charge relay system" evidence="5">
    <location>
        <position position="205"/>
    </location>
</feature>
<dbReference type="Pfam" id="PF11721">
    <property type="entry name" value="Malectin"/>
    <property type="match status" value="1"/>
</dbReference>
<dbReference type="InterPro" id="IPR023828">
    <property type="entry name" value="Peptidase_S8_Ser-AS"/>
</dbReference>
<keyword evidence="3 5" id="KW-0378">Hydrolase</keyword>
<feature type="chain" id="PRO_5039079630" description="Peptidase S8" evidence="6">
    <location>
        <begin position="36"/>
        <end position="1480"/>
    </location>
</feature>
<evidence type="ECO:0000256" key="6">
    <source>
        <dbReference type="SAM" id="SignalP"/>
    </source>
</evidence>
<dbReference type="Gene3D" id="2.60.40.1120">
    <property type="entry name" value="Carboxypeptidase-like, regulatory domain"/>
    <property type="match status" value="3"/>
</dbReference>
<dbReference type="PROSITE" id="PS51892">
    <property type="entry name" value="SUBTILASE"/>
    <property type="match status" value="1"/>
</dbReference>
<evidence type="ECO:0008006" key="11">
    <source>
        <dbReference type="Google" id="ProtNLM"/>
    </source>
</evidence>
<dbReference type="Proteomes" id="UP000628079">
    <property type="component" value="Unassembled WGS sequence"/>
</dbReference>
<feature type="signal peptide" evidence="6">
    <location>
        <begin position="1"/>
        <end position="35"/>
    </location>
</feature>
<dbReference type="InterPro" id="IPR000209">
    <property type="entry name" value="Peptidase_S8/S53_dom"/>
</dbReference>
<feature type="active site" description="Charge relay system" evidence="5">
    <location>
        <position position="424"/>
    </location>
</feature>
<evidence type="ECO:0000256" key="4">
    <source>
        <dbReference type="ARBA" id="ARBA00022825"/>
    </source>
</evidence>
<proteinExistence type="inferred from homology"/>
<dbReference type="Gene3D" id="3.40.50.200">
    <property type="entry name" value="Peptidase S8/S53 domain"/>
    <property type="match status" value="1"/>
</dbReference>
<dbReference type="GO" id="GO:0030246">
    <property type="term" value="F:carbohydrate binding"/>
    <property type="evidence" value="ECO:0007669"/>
    <property type="project" value="InterPro"/>
</dbReference>
<evidence type="ECO:0000256" key="2">
    <source>
        <dbReference type="ARBA" id="ARBA00022670"/>
    </source>
</evidence>
<dbReference type="PANTHER" id="PTHR43806">
    <property type="entry name" value="PEPTIDASE S8"/>
    <property type="match status" value="1"/>
</dbReference>
<evidence type="ECO:0000256" key="3">
    <source>
        <dbReference type="ARBA" id="ARBA00022801"/>
    </source>
</evidence>
<keyword evidence="6" id="KW-0732">Signal</keyword>
<evidence type="ECO:0000256" key="5">
    <source>
        <dbReference type="PROSITE-ProRule" id="PRU01240"/>
    </source>
</evidence>
<dbReference type="EMBL" id="BMEA01000007">
    <property type="protein sequence ID" value="GGB91109.1"/>
    <property type="molecule type" value="Genomic_DNA"/>
</dbReference>
<comment type="similarity">
    <text evidence="1 5">Belongs to the peptidase S8 family.</text>
</comment>
<dbReference type="SUPFAM" id="SSF49464">
    <property type="entry name" value="Carboxypeptidase regulatory domain-like"/>
    <property type="match status" value="2"/>
</dbReference>
<comment type="caution">
    <text evidence="9">The sequence shown here is derived from an EMBL/GenBank/DDBJ whole genome shotgun (WGS) entry which is preliminary data.</text>
</comment>